<name>A0A914GU02_GLORO</name>
<accession>A0A914GU02</accession>
<proteinExistence type="predicted"/>
<feature type="chain" id="PRO_5037295369" evidence="2">
    <location>
        <begin position="26"/>
        <end position="127"/>
    </location>
</feature>
<evidence type="ECO:0000313" key="3">
    <source>
        <dbReference type="Proteomes" id="UP000887572"/>
    </source>
</evidence>
<feature type="region of interest" description="Disordered" evidence="1">
    <location>
        <begin position="84"/>
        <end position="111"/>
    </location>
</feature>
<evidence type="ECO:0000256" key="2">
    <source>
        <dbReference type="SAM" id="SignalP"/>
    </source>
</evidence>
<keyword evidence="2" id="KW-0732">Signal</keyword>
<feature type="signal peptide" evidence="2">
    <location>
        <begin position="1"/>
        <end position="25"/>
    </location>
</feature>
<evidence type="ECO:0000256" key="1">
    <source>
        <dbReference type="SAM" id="MobiDB-lite"/>
    </source>
</evidence>
<sequence>MSSSSTLPVLLQLVVVIFIFNPSEAYSAGRLHLLDSYPDSARFFIPNALLADQLLASGPVSSFRPALFDRSPIPAKRYFDSLAGQSLGKRTAPPAASEEEMPRGDDARVNSRRAMRLDALRPGWQMW</sequence>
<reference evidence="4" key="1">
    <citation type="submission" date="2022-11" db="UniProtKB">
        <authorList>
            <consortium name="WormBaseParasite"/>
        </authorList>
    </citation>
    <scope>IDENTIFICATION</scope>
</reference>
<dbReference type="Proteomes" id="UP000887572">
    <property type="component" value="Unplaced"/>
</dbReference>
<keyword evidence="3" id="KW-1185">Reference proteome</keyword>
<dbReference type="WBParaSite" id="Gr19_v10_g10752.t1">
    <property type="protein sequence ID" value="Gr19_v10_g10752.t1"/>
    <property type="gene ID" value="Gr19_v10_g10752"/>
</dbReference>
<organism evidence="3 4">
    <name type="scientific">Globodera rostochiensis</name>
    <name type="common">Golden nematode worm</name>
    <name type="synonym">Heterodera rostochiensis</name>
    <dbReference type="NCBI Taxonomy" id="31243"/>
    <lineage>
        <taxon>Eukaryota</taxon>
        <taxon>Metazoa</taxon>
        <taxon>Ecdysozoa</taxon>
        <taxon>Nematoda</taxon>
        <taxon>Chromadorea</taxon>
        <taxon>Rhabditida</taxon>
        <taxon>Tylenchina</taxon>
        <taxon>Tylenchomorpha</taxon>
        <taxon>Tylenchoidea</taxon>
        <taxon>Heteroderidae</taxon>
        <taxon>Heteroderinae</taxon>
        <taxon>Globodera</taxon>
    </lineage>
</organism>
<dbReference type="AlphaFoldDB" id="A0A914GU02"/>
<evidence type="ECO:0000313" key="4">
    <source>
        <dbReference type="WBParaSite" id="Gr19_v10_g10752.t1"/>
    </source>
</evidence>
<protein>
    <submittedName>
        <fullName evidence="4">Uncharacterized protein</fullName>
    </submittedName>
</protein>
<feature type="compositionally biased region" description="Basic and acidic residues" evidence="1">
    <location>
        <begin position="100"/>
        <end position="111"/>
    </location>
</feature>